<dbReference type="SUPFAM" id="SSF50249">
    <property type="entry name" value="Nucleic acid-binding proteins"/>
    <property type="match status" value="1"/>
</dbReference>
<accession>A0A165J0R0</accession>
<evidence type="ECO:0000313" key="2">
    <source>
        <dbReference type="Proteomes" id="UP000076842"/>
    </source>
</evidence>
<gene>
    <name evidence="1" type="ORF">CALCODRAFT_506423</name>
</gene>
<keyword evidence="2" id="KW-1185">Reference proteome</keyword>
<dbReference type="Proteomes" id="UP000076842">
    <property type="component" value="Unassembled WGS sequence"/>
</dbReference>
<name>A0A165J0R0_9BASI</name>
<reference evidence="1 2" key="1">
    <citation type="journal article" date="2016" name="Mol. Biol. Evol.">
        <title>Comparative Genomics of Early-Diverging Mushroom-Forming Fungi Provides Insights into the Origins of Lignocellulose Decay Capabilities.</title>
        <authorList>
            <person name="Nagy L.G."/>
            <person name="Riley R."/>
            <person name="Tritt A."/>
            <person name="Adam C."/>
            <person name="Daum C."/>
            <person name="Floudas D."/>
            <person name="Sun H."/>
            <person name="Yadav J.S."/>
            <person name="Pangilinan J."/>
            <person name="Larsson K.H."/>
            <person name="Matsuura K."/>
            <person name="Barry K."/>
            <person name="Labutti K."/>
            <person name="Kuo R."/>
            <person name="Ohm R.A."/>
            <person name="Bhattacharya S.S."/>
            <person name="Shirouzu T."/>
            <person name="Yoshinaga Y."/>
            <person name="Martin F.M."/>
            <person name="Grigoriev I.V."/>
            <person name="Hibbett D.S."/>
        </authorList>
    </citation>
    <scope>NUCLEOTIDE SEQUENCE [LARGE SCALE GENOMIC DNA]</scope>
    <source>
        <strain evidence="1 2">HHB12733</strain>
    </source>
</reference>
<dbReference type="Gene3D" id="2.40.50.140">
    <property type="entry name" value="Nucleic acid-binding proteins"/>
    <property type="match status" value="1"/>
</dbReference>
<evidence type="ECO:0000313" key="1">
    <source>
        <dbReference type="EMBL" id="KZT61217.1"/>
    </source>
</evidence>
<organism evidence="1 2">
    <name type="scientific">Calocera cornea HHB12733</name>
    <dbReference type="NCBI Taxonomy" id="1353952"/>
    <lineage>
        <taxon>Eukaryota</taxon>
        <taxon>Fungi</taxon>
        <taxon>Dikarya</taxon>
        <taxon>Basidiomycota</taxon>
        <taxon>Agaricomycotina</taxon>
        <taxon>Dacrymycetes</taxon>
        <taxon>Dacrymycetales</taxon>
        <taxon>Dacrymycetaceae</taxon>
        <taxon>Calocera</taxon>
    </lineage>
</organism>
<dbReference type="EMBL" id="KV423925">
    <property type="protein sequence ID" value="KZT61217.1"/>
    <property type="molecule type" value="Genomic_DNA"/>
</dbReference>
<dbReference type="InterPro" id="IPR012340">
    <property type="entry name" value="NA-bd_OB-fold"/>
</dbReference>
<proteinExistence type="predicted"/>
<dbReference type="AlphaFoldDB" id="A0A165J0R0"/>
<sequence>MTTASPNITLTSGAVSLMIASPILLLGTTLQVLDILPIALNTATDAYMAVLSDGKHWTTATLNGQALDAYLGGQYGVQSIVVIENYARSIMAKGQRASKKAVPLQFKA</sequence>
<dbReference type="InParanoid" id="A0A165J0R0"/>
<protein>
    <submittedName>
        <fullName evidence="1">Uncharacterized protein</fullName>
    </submittedName>
</protein>